<dbReference type="InterPro" id="IPR051088">
    <property type="entry name" value="PTS_Sugar-EIIC/EIIB"/>
</dbReference>
<dbReference type="AlphaFoldDB" id="A0A0R2FT31"/>
<evidence type="ECO:0000256" key="4">
    <source>
        <dbReference type="ARBA" id="ARBA00022597"/>
    </source>
</evidence>
<dbReference type="STRING" id="81857.IV38_GL001328"/>
<feature type="transmembrane region" description="Helical" evidence="9">
    <location>
        <begin position="33"/>
        <end position="56"/>
    </location>
</feature>
<evidence type="ECO:0000256" key="6">
    <source>
        <dbReference type="ARBA" id="ARBA00022989"/>
    </source>
</evidence>
<feature type="domain" description="PTS EIIC type-3" evidence="10">
    <location>
        <begin position="5"/>
        <end position="426"/>
    </location>
</feature>
<dbReference type="NCBIfam" id="TIGR00410">
    <property type="entry name" value="lacE"/>
    <property type="match status" value="1"/>
</dbReference>
<evidence type="ECO:0000256" key="7">
    <source>
        <dbReference type="ARBA" id="ARBA00023136"/>
    </source>
</evidence>
<evidence type="ECO:0000256" key="9">
    <source>
        <dbReference type="SAM" id="Phobius"/>
    </source>
</evidence>
<keyword evidence="6 9" id="KW-1133">Transmembrane helix</keyword>
<dbReference type="EMBL" id="JQAZ01000003">
    <property type="protein sequence ID" value="KRN31832.1"/>
    <property type="molecule type" value="Genomic_DNA"/>
</dbReference>
<feature type="transmembrane region" description="Helical" evidence="9">
    <location>
        <begin position="409"/>
        <end position="426"/>
    </location>
</feature>
<evidence type="ECO:0000256" key="8">
    <source>
        <dbReference type="PIRNR" id="PIRNR006351"/>
    </source>
</evidence>
<dbReference type="PATRIC" id="fig|81857.3.peg.1338"/>
<evidence type="ECO:0000259" key="10">
    <source>
        <dbReference type="PROSITE" id="PS51105"/>
    </source>
</evidence>
<evidence type="ECO:0000313" key="13">
    <source>
        <dbReference type="Proteomes" id="UP000051645"/>
    </source>
</evidence>
<dbReference type="InterPro" id="IPR003352">
    <property type="entry name" value="PTS_EIIC"/>
</dbReference>
<comment type="caution">
    <text evidence="11">The sequence shown here is derived from an EMBL/GenBank/DDBJ whole genome shotgun (WGS) entry which is preliminary data.</text>
</comment>
<keyword evidence="4 8" id="KW-0762">Sugar transport</keyword>
<keyword evidence="2 8" id="KW-0813">Transport</keyword>
<dbReference type="Proteomes" id="UP000051751">
    <property type="component" value="Unassembled WGS sequence"/>
</dbReference>
<dbReference type="EMBL" id="JQAT01000003">
    <property type="protein sequence ID" value="KRN28330.1"/>
    <property type="molecule type" value="Genomic_DNA"/>
</dbReference>
<evidence type="ECO:0000313" key="12">
    <source>
        <dbReference type="EMBL" id="KRN31832.1"/>
    </source>
</evidence>
<feature type="transmembrane region" description="Helical" evidence="9">
    <location>
        <begin position="235"/>
        <end position="263"/>
    </location>
</feature>
<keyword evidence="7 8" id="KW-0472">Membrane</keyword>
<keyword evidence="3 8" id="KW-1003">Cell membrane</keyword>
<accession>A0A0R2FT31</accession>
<dbReference type="PROSITE" id="PS51105">
    <property type="entry name" value="PTS_EIIC_TYPE_3"/>
    <property type="match status" value="1"/>
</dbReference>
<dbReference type="GO" id="GO:0005886">
    <property type="term" value="C:plasma membrane"/>
    <property type="evidence" value="ECO:0007669"/>
    <property type="project" value="UniProtKB-SubCell"/>
</dbReference>
<keyword evidence="13" id="KW-1185">Reference proteome</keyword>
<evidence type="ECO:0000256" key="2">
    <source>
        <dbReference type="ARBA" id="ARBA00022448"/>
    </source>
</evidence>
<evidence type="ECO:0000256" key="1">
    <source>
        <dbReference type="ARBA" id="ARBA00004651"/>
    </source>
</evidence>
<feature type="transmembrane region" description="Helical" evidence="9">
    <location>
        <begin position="188"/>
        <end position="208"/>
    </location>
</feature>
<dbReference type="GO" id="GO:1901264">
    <property type="term" value="P:carbohydrate derivative transport"/>
    <property type="evidence" value="ECO:0007669"/>
    <property type="project" value="TreeGrafter"/>
</dbReference>
<dbReference type="InterPro" id="IPR004796">
    <property type="entry name" value="PTS_IIC_cello"/>
</dbReference>
<evidence type="ECO:0000256" key="3">
    <source>
        <dbReference type="ARBA" id="ARBA00022475"/>
    </source>
</evidence>
<dbReference type="PIRSF" id="PIRSF006351">
    <property type="entry name" value="PTS_EIIC-Cellobiose"/>
    <property type="match status" value="1"/>
</dbReference>
<feature type="transmembrane region" description="Helical" evidence="9">
    <location>
        <begin position="95"/>
        <end position="112"/>
    </location>
</feature>
<name>A0A0R2FT31_9LACO</name>
<proteinExistence type="predicted"/>
<comment type="subcellular location">
    <subcellularLocation>
        <location evidence="1">Cell membrane</location>
        <topology evidence="1">Multi-pass membrane protein</topology>
    </subcellularLocation>
</comment>
<protein>
    <recommendedName>
        <fullName evidence="8">Permease IIC component</fullName>
    </recommendedName>
</protein>
<reference evidence="13 14" key="1">
    <citation type="journal article" date="2015" name="Genome Announc.">
        <title>Expanding the biotechnology potential of lactobacilli through comparative genomics of 213 strains and associated genera.</title>
        <authorList>
            <person name="Sun Z."/>
            <person name="Harris H.M."/>
            <person name="McCann A."/>
            <person name="Guo C."/>
            <person name="Argimon S."/>
            <person name="Zhang W."/>
            <person name="Yang X."/>
            <person name="Jeffery I.B."/>
            <person name="Cooney J.C."/>
            <person name="Kagawa T.F."/>
            <person name="Liu W."/>
            <person name="Song Y."/>
            <person name="Salvetti E."/>
            <person name="Wrobel A."/>
            <person name="Rasinkangas P."/>
            <person name="Parkhill J."/>
            <person name="Rea M.C."/>
            <person name="O'Sullivan O."/>
            <person name="Ritari J."/>
            <person name="Douillard F.P."/>
            <person name="Paul Ross R."/>
            <person name="Yang R."/>
            <person name="Briner A.E."/>
            <person name="Felis G.E."/>
            <person name="de Vos W.M."/>
            <person name="Barrangou R."/>
            <person name="Klaenhammer T.R."/>
            <person name="Caufield P.W."/>
            <person name="Cui Y."/>
            <person name="Zhang H."/>
            <person name="O'Toole P.W."/>
        </authorList>
    </citation>
    <scope>NUCLEOTIDE SEQUENCE [LARGE SCALE GENOMIC DNA]</scope>
    <source>
        <strain evidence="11 14">ATCC BAA-66</strain>
        <strain evidence="12 13">DSM 13344</strain>
    </source>
</reference>
<feature type="transmembrane region" description="Helical" evidence="9">
    <location>
        <begin position="68"/>
        <end position="89"/>
    </location>
</feature>
<dbReference type="PANTHER" id="PTHR33989:SF4">
    <property type="entry name" value="PTS SYSTEM N,N'-DIACETYLCHITOBIOSE-SPECIFIC EIIC COMPONENT"/>
    <property type="match status" value="1"/>
</dbReference>
<evidence type="ECO:0000313" key="14">
    <source>
        <dbReference type="Proteomes" id="UP000051751"/>
    </source>
</evidence>
<dbReference type="InterPro" id="IPR004501">
    <property type="entry name" value="PTS_EIIC_3"/>
</dbReference>
<keyword evidence="5 9" id="KW-0812">Transmembrane</keyword>
<feature type="transmembrane region" description="Helical" evidence="9">
    <location>
        <begin position="383"/>
        <end position="403"/>
    </location>
</feature>
<comment type="function">
    <text evidence="8">The phosphoenolpyruvate-dependent sugar phosphotransferase system (PTS), a major carbohydrate active -transport system, catalyzes the phosphorylation of incoming sugar substrates concomitant with their translocation across the cell membrane.</text>
</comment>
<dbReference type="GO" id="GO:0009401">
    <property type="term" value="P:phosphoenolpyruvate-dependent sugar phosphotransferase system"/>
    <property type="evidence" value="ECO:0007669"/>
    <property type="project" value="InterPro"/>
</dbReference>
<organism evidence="11 14">
    <name type="scientific">Lactobacillus selangorensis</name>
    <dbReference type="NCBI Taxonomy" id="81857"/>
    <lineage>
        <taxon>Bacteria</taxon>
        <taxon>Bacillati</taxon>
        <taxon>Bacillota</taxon>
        <taxon>Bacilli</taxon>
        <taxon>Lactobacillales</taxon>
        <taxon>Lactobacillaceae</taxon>
        <taxon>Lactobacillus</taxon>
    </lineage>
</organism>
<dbReference type="OrthoDB" id="1550290at2"/>
<dbReference type="PANTHER" id="PTHR33989">
    <property type="match status" value="1"/>
</dbReference>
<dbReference type="Pfam" id="PF02378">
    <property type="entry name" value="PTS_EIIC"/>
    <property type="match status" value="1"/>
</dbReference>
<evidence type="ECO:0000313" key="11">
    <source>
        <dbReference type="EMBL" id="KRN28330.1"/>
    </source>
</evidence>
<gene>
    <name evidence="11" type="ORF">IV38_GL001328</name>
    <name evidence="12" type="ORF">IV40_GL001115</name>
</gene>
<dbReference type="Proteomes" id="UP000051645">
    <property type="component" value="Unassembled WGS sequence"/>
</dbReference>
<feature type="transmembrane region" description="Helical" evidence="9">
    <location>
        <begin position="149"/>
        <end position="168"/>
    </location>
</feature>
<dbReference type="GO" id="GO:0008982">
    <property type="term" value="F:protein-N(PI)-phosphohistidine-sugar phosphotransferase activity"/>
    <property type="evidence" value="ECO:0007669"/>
    <property type="project" value="UniProtKB-UniRule"/>
</dbReference>
<sequence length="455" mass="49766">MNEWINNKLLPPIMKFVNTKAINALKDGMIYSIPFIIIGSIFLILANLPIPSWAAWMQSTGLTAYWNVAYNASFGVMAIFAVVGISYVWVRDDGFEPLAAGLTALVSFFLVMRPSTNVANAAGKVLITGKNMGLFGGGYIDRTWLGGQGMIAAIIIGMLTGWAYSWFLKRNITIKLPEQVPANVANSFVALIPASVIVTFWLIVYMCFDFFGHTTMTQWIYTVVQTPLQGLTDTFWGAMAIAVLVPFFWFFGVHGAVIVSGIISPLLQANAQANAAILKAHGVVNASNGGHIVTQSLLDQFGTVTGSGVTIGSVIFMVFFARSEQMRSLGKLKIAPMIFNINEPILFGMPIVMNPMLAIPFIFTPAISMGLTYFAIKFGIIPYFTGVMVPWTTPAIISGFFVGGSWKTAVWQAAMLVLTFFIYLPFARKQDSIYYAEEKANEKADTTSNDKKVTA</sequence>
<feature type="transmembrane region" description="Helical" evidence="9">
    <location>
        <begin position="301"/>
        <end position="320"/>
    </location>
</feature>
<evidence type="ECO:0000256" key="5">
    <source>
        <dbReference type="ARBA" id="ARBA00022692"/>
    </source>
</evidence>
<dbReference type="RefSeq" id="WP_057769298.1">
    <property type="nucleotide sequence ID" value="NZ_JQAT01000003.1"/>
</dbReference>